<comment type="caution">
    <text evidence="1">The sequence shown here is derived from an EMBL/GenBank/DDBJ whole genome shotgun (WGS) entry which is preliminary data.</text>
</comment>
<dbReference type="AlphaFoldDB" id="M5U7Y5"/>
<sequence>MTLDEIDKPLASFATLVNSDIRQVRLLAAAFTRIQFTEFRRHRLRRS</sequence>
<dbReference type="Proteomes" id="UP000011885">
    <property type="component" value="Unassembled WGS sequence"/>
</dbReference>
<reference evidence="1 2" key="1">
    <citation type="journal article" date="2013" name="Mar. Genomics">
        <title>Expression of sulfatases in Rhodopirellula baltica and the diversity of sulfatases in the genus Rhodopirellula.</title>
        <authorList>
            <person name="Wegner C.E."/>
            <person name="Richter-Heitmann T."/>
            <person name="Klindworth A."/>
            <person name="Klockow C."/>
            <person name="Richter M."/>
            <person name="Achstetter T."/>
            <person name="Glockner F.O."/>
            <person name="Harder J."/>
        </authorList>
    </citation>
    <scope>NUCLEOTIDE SEQUENCE [LARGE SCALE GENOMIC DNA]</scope>
    <source>
        <strain evidence="1 2">SM41</strain>
    </source>
</reference>
<proteinExistence type="predicted"/>
<evidence type="ECO:0000313" key="2">
    <source>
        <dbReference type="Proteomes" id="UP000011885"/>
    </source>
</evidence>
<evidence type="ECO:0000313" key="1">
    <source>
        <dbReference type="EMBL" id="EMI57572.1"/>
    </source>
</evidence>
<accession>M5U7Y5</accession>
<dbReference type="EMBL" id="ANOH01000079">
    <property type="protein sequence ID" value="EMI57572.1"/>
    <property type="molecule type" value="Genomic_DNA"/>
</dbReference>
<name>M5U7Y5_9BACT</name>
<keyword evidence="2" id="KW-1185">Reference proteome</keyword>
<protein>
    <submittedName>
        <fullName evidence="1">Uncharacterized protein</fullName>
    </submittedName>
</protein>
<organism evidence="1 2">
    <name type="scientific">Rhodopirellula sallentina SM41</name>
    <dbReference type="NCBI Taxonomy" id="1263870"/>
    <lineage>
        <taxon>Bacteria</taxon>
        <taxon>Pseudomonadati</taxon>
        <taxon>Planctomycetota</taxon>
        <taxon>Planctomycetia</taxon>
        <taxon>Pirellulales</taxon>
        <taxon>Pirellulaceae</taxon>
        <taxon>Rhodopirellula</taxon>
    </lineage>
</organism>
<gene>
    <name evidence="1" type="ORF">RSSM_00977</name>
</gene>